<keyword evidence="6" id="KW-0460">Magnesium</keyword>
<keyword evidence="5" id="KW-0269">Exonuclease</keyword>
<evidence type="ECO:0000256" key="7">
    <source>
        <dbReference type="ARBA" id="ARBA00023242"/>
    </source>
</evidence>
<evidence type="ECO:0000256" key="8">
    <source>
        <dbReference type="ARBA" id="ARBA00040531"/>
    </source>
</evidence>
<dbReference type="InterPro" id="IPR012337">
    <property type="entry name" value="RNaseH-like_sf"/>
</dbReference>
<dbReference type="GO" id="GO:0046872">
    <property type="term" value="F:metal ion binding"/>
    <property type="evidence" value="ECO:0007669"/>
    <property type="project" value="UniProtKB-KW"/>
</dbReference>
<dbReference type="Pfam" id="PF01612">
    <property type="entry name" value="DNA_pol_A_exo1"/>
    <property type="match status" value="1"/>
</dbReference>
<sequence length="263" mass="29354">MSAPELPAYEQTSVFTTFTNAQQAEVALSVIQHGPVGLDTEYADAPAPTIDSDGVVHIETDPWKLMRLCVVQVAIPGEVFILPVKLMRAFPDHLRRILEAKTIAKVGVGLPIDGKIIFDAVGDGIVIRNLVDVGLITKYSKVEQYLDQDQTPLGLERCVQDVLHRKLDKSMQKSSWSGELTDAQKKYAGLDAQASLEVFEIVAPRLAAKALTVPRGIPVDWYTFDCREGKATRLEQSYAGEYVPWSARFCTWYWQGKFKSYNF</sequence>
<protein>
    <recommendedName>
        <fullName evidence="8">3'-5' exonuclease</fullName>
    </recommendedName>
    <alternativeName>
        <fullName evidence="9">Werner Syndrome-like exonuclease</fullName>
    </alternativeName>
</protein>
<evidence type="ECO:0000256" key="5">
    <source>
        <dbReference type="ARBA" id="ARBA00022839"/>
    </source>
</evidence>
<dbReference type="PANTHER" id="PTHR13620:SF109">
    <property type="entry name" value="3'-5' EXONUCLEASE"/>
    <property type="match status" value="1"/>
</dbReference>
<proteinExistence type="predicted"/>
<dbReference type="InterPro" id="IPR002562">
    <property type="entry name" value="3'-5'_exonuclease_dom"/>
</dbReference>
<evidence type="ECO:0000256" key="6">
    <source>
        <dbReference type="ARBA" id="ARBA00022842"/>
    </source>
</evidence>
<evidence type="ECO:0000313" key="12">
    <source>
        <dbReference type="Proteomes" id="UP001218188"/>
    </source>
</evidence>
<keyword evidence="4" id="KW-0378">Hydrolase</keyword>
<dbReference type="GO" id="GO:0006139">
    <property type="term" value="P:nucleobase-containing compound metabolic process"/>
    <property type="evidence" value="ECO:0007669"/>
    <property type="project" value="InterPro"/>
</dbReference>
<organism evidence="11 12">
    <name type="scientific">Mycena alexandri</name>
    <dbReference type="NCBI Taxonomy" id="1745969"/>
    <lineage>
        <taxon>Eukaryota</taxon>
        <taxon>Fungi</taxon>
        <taxon>Dikarya</taxon>
        <taxon>Basidiomycota</taxon>
        <taxon>Agaricomycotina</taxon>
        <taxon>Agaricomycetes</taxon>
        <taxon>Agaricomycetidae</taxon>
        <taxon>Agaricales</taxon>
        <taxon>Marasmiineae</taxon>
        <taxon>Mycenaceae</taxon>
        <taxon>Mycena</taxon>
    </lineage>
</organism>
<accession>A0AAD6XAL9</accession>
<gene>
    <name evidence="11" type="ORF">C8F04DRAFT_1253504</name>
</gene>
<evidence type="ECO:0000256" key="3">
    <source>
        <dbReference type="ARBA" id="ARBA00022723"/>
    </source>
</evidence>
<reference evidence="11" key="1">
    <citation type="submission" date="2023-03" db="EMBL/GenBank/DDBJ databases">
        <title>Massive genome expansion in bonnet fungi (Mycena s.s.) driven by repeated elements and novel gene families across ecological guilds.</title>
        <authorList>
            <consortium name="Lawrence Berkeley National Laboratory"/>
            <person name="Harder C.B."/>
            <person name="Miyauchi S."/>
            <person name="Viragh M."/>
            <person name="Kuo A."/>
            <person name="Thoen E."/>
            <person name="Andreopoulos B."/>
            <person name="Lu D."/>
            <person name="Skrede I."/>
            <person name="Drula E."/>
            <person name="Henrissat B."/>
            <person name="Morin E."/>
            <person name="Kohler A."/>
            <person name="Barry K."/>
            <person name="LaButti K."/>
            <person name="Morin E."/>
            <person name="Salamov A."/>
            <person name="Lipzen A."/>
            <person name="Mereny Z."/>
            <person name="Hegedus B."/>
            <person name="Baldrian P."/>
            <person name="Stursova M."/>
            <person name="Weitz H."/>
            <person name="Taylor A."/>
            <person name="Grigoriev I.V."/>
            <person name="Nagy L.G."/>
            <person name="Martin F."/>
            <person name="Kauserud H."/>
        </authorList>
    </citation>
    <scope>NUCLEOTIDE SEQUENCE</scope>
    <source>
        <strain evidence="11">CBHHK200</strain>
    </source>
</reference>
<dbReference type="PANTHER" id="PTHR13620">
    <property type="entry name" value="3-5 EXONUCLEASE"/>
    <property type="match status" value="1"/>
</dbReference>
<name>A0AAD6XAL9_9AGAR</name>
<dbReference type="SUPFAM" id="SSF53098">
    <property type="entry name" value="Ribonuclease H-like"/>
    <property type="match status" value="1"/>
</dbReference>
<evidence type="ECO:0000259" key="10">
    <source>
        <dbReference type="Pfam" id="PF01612"/>
    </source>
</evidence>
<evidence type="ECO:0000256" key="9">
    <source>
        <dbReference type="ARBA" id="ARBA00042761"/>
    </source>
</evidence>
<dbReference type="GO" id="GO:0003676">
    <property type="term" value="F:nucleic acid binding"/>
    <property type="evidence" value="ECO:0007669"/>
    <property type="project" value="InterPro"/>
</dbReference>
<keyword evidence="2" id="KW-0540">Nuclease</keyword>
<dbReference type="InterPro" id="IPR051132">
    <property type="entry name" value="3-5_Exonuclease_domain"/>
</dbReference>
<evidence type="ECO:0000256" key="1">
    <source>
        <dbReference type="ARBA" id="ARBA00004123"/>
    </source>
</evidence>
<dbReference type="AlphaFoldDB" id="A0AAD6XAL9"/>
<dbReference type="GO" id="GO:0005634">
    <property type="term" value="C:nucleus"/>
    <property type="evidence" value="ECO:0007669"/>
    <property type="project" value="UniProtKB-SubCell"/>
</dbReference>
<comment type="caution">
    <text evidence="11">The sequence shown here is derived from an EMBL/GenBank/DDBJ whole genome shotgun (WGS) entry which is preliminary data.</text>
</comment>
<dbReference type="Proteomes" id="UP001218188">
    <property type="component" value="Unassembled WGS sequence"/>
</dbReference>
<keyword evidence="12" id="KW-1185">Reference proteome</keyword>
<dbReference type="EMBL" id="JARJCM010000019">
    <property type="protein sequence ID" value="KAJ7041001.1"/>
    <property type="molecule type" value="Genomic_DNA"/>
</dbReference>
<evidence type="ECO:0000313" key="11">
    <source>
        <dbReference type="EMBL" id="KAJ7041001.1"/>
    </source>
</evidence>
<keyword evidence="7" id="KW-0539">Nucleus</keyword>
<dbReference type="InterPro" id="IPR036397">
    <property type="entry name" value="RNaseH_sf"/>
</dbReference>
<dbReference type="GO" id="GO:0008408">
    <property type="term" value="F:3'-5' exonuclease activity"/>
    <property type="evidence" value="ECO:0007669"/>
    <property type="project" value="InterPro"/>
</dbReference>
<dbReference type="Gene3D" id="3.30.420.10">
    <property type="entry name" value="Ribonuclease H-like superfamily/Ribonuclease H"/>
    <property type="match status" value="1"/>
</dbReference>
<keyword evidence="3" id="KW-0479">Metal-binding</keyword>
<feature type="domain" description="3'-5' exonuclease" evidence="10">
    <location>
        <begin position="56"/>
        <end position="206"/>
    </location>
</feature>
<comment type="subcellular location">
    <subcellularLocation>
        <location evidence="1">Nucleus</location>
    </subcellularLocation>
</comment>
<evidence type="ECO:0000256" key="4">
    <source>
        <dbReference type="ARBA" id="ARBA00022801"/>
    </source>
</evidence>
<evidence type="ECO:0000256" key="2">
    <source>
        <dbReference type="ARBA" id="ARBA00022722"/>
    </source>
</evidence>